<evidence type="ECO:0000256" key="2">
    <source>
        <dbReference type="PROSITE-ProRule" id="PRU00335"/>
    </source>
</evidence>
<dbReference type="Proteomes" id="UP001597299">
    <property type="component" value="Unassembled WGS sequence"/>
</dbReference>
<evidence type="ECO:0000256" key="1">
    <source>
        <dbReference type="ARBA" id="ARBA00023125"/>
    </source>
</evidence>
<name>A0ABW4YUY9_9HYPH</name>
<dbReference type="PANTHER" id="PTHR30055:SF146">
    <property type="entry name" value="HTH-TYPE TRANSCRIPTIONAL DUAL REGULATOR CECR"/>
    <property type="match status" value="1"/>
</dbReference>
<gene>
    <name evidence="5" type="ORF">ACFSNC_06440</name>
</gene>
<evidence type="ECO:0000256" key="3">
    <source>
        <dbReference type="SAM" id="MobiDB-lite"/>
    </source>
</evidence>
<dbReference type="Gene3D" id="1.10.10.60">
    <property type="entry name" value="Homeodomain-like"/>
    <property type="match status" value="1"/>
</dbReference>
<dbReference type="PROSITE" id="PS50977">
    <property type="entry name" value="HTH_TETR_2"/>
    <property type="match status" value="1"/>
</dbReference>
<sequence>MQASVTLPFAWAFPSPGASKRRQILDGAAGVFLACGFDGASMGEIARAAGVSKGTLYTYFPSKEELFRALLREKCSGTAERCFLLAPDGEVRAELTAVARRYIAAMAEPEYIATLRVVIGVADKFPAIGAAYHEAGIETAVALLRDWLAGKAARGELAMEAPELAARQFICSCYAQTVTPMLFGQMDAPAPEEVDRAIRFTVDAFLRAFGPAAERDQPAAPSLAPSPCANSVASPSR</sequence>
<accession>A0ABW4YUY9</accession>
<dbReference type="InterPro" id="IPR023772">
    <property type="entry name" value="DNA-bd_HTH_TetR-type_CS"/>
</dbReference>
<dbReference type="PRINTS" id="PR00455">
    <property type="entry name" value="HTHTETR"/>
</dbReference>
<dbReference type="PANTHER" id="PTHR30055">
    <property type="entry name" value="HTH-TYPE TRANSCRIPTIONAL REGULATOR RUTR"/>
    <property type="match status" value="1"/>
</dbReference>
<dbReference type="InterPro" id="IPR001647">
    <property type="entry name" value="HTH_TetR"/>
</dbReference>
<dbReference type="InterPro" id="IPR050109">
    <property type="entry name" value="HTH-type_TetR-like_transc_reg"/>
</dbReference>
<dbReference type="Gene3D" id="1.10.357.10">
    <property type="entry name" value="Tetracycline Repressor, domain 2"/>
    <property type="match status" value="1"/>
</dbReference>
<feature type="compositionally biased region" description="Low complexity" evidence="3">
    <location>
        <begin position="218"/>
        <end position="231"/>
    </location>
</feature>
<dbReference type="SUPFAM" id="SSF46689">
    <property type="entry name" value="Homeodomain-like"/>
    <property type="match status" value="1"/>
</dbReference>
<evidence type="ECO:0000313" key="5">
    <source>
        <dbReference type="EMBL" id="MFD2140028.1"/>
    </source>
</evidence>
<proteinExistence type="predicted"/>
<feature type="DNA-binding region" description="H-T-H motif" evidence="2">
    <location>
        <begin position="41"/>
        <end position="60"/>
    </location>
</feature>
<dbReference type="InterPro" id="IPR036271">
    <property type="entry name" value="Tet_transcr_reg_TetR-rel_C_sf"/>
</dbReference>
<dbReference type="PROSITE" id="PS01081">
    <property type="entry name" value="HTH_TETR_1"/>
    <property type="match status" value="1"/>
</dbReference>
<keyword evidence="6" id="KW-1185">Reference proteome</keyword>
<dbReference type="Pfam" id="PF00440">
    <property type="entry name" value="TetR_N"/>
    <property type="match status" value="1"/>
</dbReference>
<evidence type="ECO:0000313" key="6">
    <source>
        <dbReference type="Proteomes" id="UP001597299"/>
    </source>
</evidence>
<comment type="caution">
    <text evidence="5">The sequence shown here is derived from an EMBL/GenBank/DDBJ whole genome shotgun (WGS) entry which is preliminary data.</text>
</comment>
<dbReference type="SUPFAM" id="SSF48498">
    <property type="entry name" value="Tetracyclin repressor-like, C-terminal domain"/>
    <property type="match status" value="1"/>
</dbReference>
<protein>
    <submittedName>
        <fullName evidence="5">TetR/AcrR family transcriptional regulator</fullName>
    </submittedName>
</protein>
<evidence type="ECO:0000259" key="4">
    <source>
        <dbReference type="PROSITE" id="PS50977"/>
    </source>
</evidence>
<dbReference type="RefSeq" id="WP_213353291.1">
    <property type="nucleotide sequence ID" value="NZ_JAHBGB010000033.1"/>
</dbReference>
<organism evidence="5 6">
    <name type="scientific">Ancylobacter oerskovii</name>
    <dbReference type="NCBI Taxonomy" id="459519"/>
    <lineage>
        <taxon>Bacteria</taxon>
        <taxon>Pseudomonadati</taxon>
        <taxon>Pseudomonadota</taxon>
        <taxon>Alphaproteobacteria</taxon>
        <taxon>Hyphomicrobiales</taxon>
        <taxon>Xanthobacteraceae</taxon>
        <taxon>Ancylobacter</taxon>
    </lineage>
</organism>
<feature type="domain" description="HTH tetR-type" evidence="4">
    <location>
        <begin position="18"/>
        <end position="78"/>
    </location>
</feature>
<feature type="region of interest" description="Disordered" evidence="3">
    <location>
        <begin position="215"/>
        <end position="237"/>
    </location>
</feature>
<keyword evidence="1 2" id="KW-0238">DNA-binding</keyword>
<dbReference type="InterPro" id="IPR039536">
    <property type="entry name" value="TetR_C_Proteobacteria"/>
</dbReference>
<dbReference type="InterPro" id="IPR009057">
    <property type="entry name" value="Homeodomain-like_sf"/>
</dbReference>
<dbReference type="EMBL" id="JBHUHD010000001">
    <property type="protein sequence ID" value="MFD2140028.1"/>
    <property type="molecule type" value="Genomic_DNA"/>
</dbReference>
<reference evidence="6" key="1">
    <citation type="journal article" date="2019" name="Int. J. Syst. Evol. Microbiol.">
        <title>The Global Catalogue of Microorganisms (GCM) 10K type strain sequencing project: providing services to taxonomists for standard genome sequencing and annotation.</title>
        <authorList>
            <consortium name="The Broad Institute Genomics Platform"/>
            <consortium name="The Broad Institute Genome Sequencing Center for Infectious Disease"/>
            <person name="Wu L."/>
            <person name="Ma J."/>
        </authorList>
    </citation>
    <scope>NUCLEOTIDE SEQUENCE [LARGE SCALE GENOMIC DNA]</scope>
    <source>
        <strain evidence="6">CCM 7435</strain>
    </source>
</reference>
<dbReference type="Pfam" id="PF14246">
    <property type="entry name" value="TetR_C_7"/>
    <property type="match status" value="1"/>
</dbReference>